<proteinExistence type="predicted"/>
<name>A0A085NIB0_9BILA</name>
<dbReference type="Proteomes" id="UP000030758">
    <property type="component" value="Unassembled WGS sequence"/>
</dbReference>
<evidence type="ECO:0000313" key="1">
    <source>
        <dbReference type="EMBL" id="KFD69206.1"/>
    </source>
</evidence>
<accession>A0A085NIB0</accession>
<sequence length="59" mass="6730">MFSNGHLYALVSEVKTATVVMSNNDRKFRDAICSRENPLFKRKAYQSTSGATQVWCKDQ</sequence>
<gene>
    <name evidence="1" type="ORF">M514_18575</name>
</gene>
<dbReference type="AlphaFoldDB" id="A0A085NIB0"/>
<dbReference type="EMBL" id="KL367497">
    <property type="protein sequence ID" value="KFD69206.1"/>
    <property type="molecule type" value="Genomic_DNA"/>
</dbReference>
<organism evidence="1">
    <name type="scientific">Trichuris suis</name>
    <name type="common">pig whipworm</name>
    <dbReference type="NCBI Taxonomy" id="68888"/>
    <lineage>
        <taxon>Eukaryota</taxon>
        <taxon>Metazoa</taxon>
        <taxon>Ecdysozoa</taxon>
        <taxon>Nematoda</taxon>
        <taxon>Enoplea</taxon>
        <taxon>Dorylaimia</taxon>
        <taxon>Trichinellida</taxon>
        <taxon>Trichuridae</taxon>
        <taxon>Trichuris</taxon>
    </lineage>
</organism>
<reference evidence="1" key="1">
    <citation type="journal article" date="2014" name="Nat. Genet.">
        <title>Genome and transcriptome of the porcine whipworm Trichuris suis.</title>
        <authorList>
            <person name="Jex A.R."/>
            <person name="Nejsum P."/>
            <person name="Schwarz E.M."/>
            <person name="Hu L."/>
            <person name="Young N.D."/>
            <person name="Hall R.S."/>
            <person name="Korhonen P.K."/>
            <person name="Liao S."/>
            <person name="Thamsborg S."/>
            <person name="Xia J."/>
            <person name="Xu P."/>
            <person name="Wang S."/>
            <person name="Scheerlinck J.P."/>
            <person name="Hofmann A."/>
            <person name="Sternberg P.W."/>
            <person name="Wang J."/>
            <person name="Gasser R.B."/>
        </authorList>
    </citation>
    <scope>NUCLEOTIDE SEQUENCE [LARGE SCALE GENOMIC DNA]</scope>
    <source>
        <strain evidence="1">DCEP-RM93F</strain>
    </source>
</reference>
<protein>
    <submittedName>
        <fullName evidence="1">Uncharacterized protein</fullName>
    </submittedName>
</protein>